<name>A0A6L6XN81_9ACTN</name>
<dbReference type="SUPFAM" id="SSF51905">
    <property type="entry name" value="FAD/NAD(P)-binding domain"/>
    <property type="match status" value="1"/>
</dbReference>
<evidence type="ECO:0000259" key="1">
    <source>
        <dbReference type="Pfam" id="PF01494"/>
    </source>
</evidence>
<dbReference type="PANTHER" id="PTHR42685:SF22">
    <property type="entry name" value="CONDITIONED MEDIUM FACTOR RECEPTOR 1"/>
    <property type="match status" value="1"/>
</dbReference>
<dbReference type="InterPro" id="IPR050407">
    <property type="entry name" value="Geranylgeranyl_reductase"/>
</dbReference>
<accession>A0A6L6XN81</accession>
<organism evidence="2 3">
    <name type="scientific">Nocardioides agri</name>
    <dbReference type="NCBI Taxonomy" id="2682843"/>
    <lineage>
        <taxon>Bacteria</taxon>
        <taxon>Bacillati</taxon>
        <taxon>Actinomycetota</taxon>
        <taxon>Actinomycetes</taxon>
        <taxon>Propionibacteriales</taxon>
        <taxon>Nocardioidaceae</taxon>
        <taxon>Nocardioides</taxon>
    </lineage>
</organism>
<dbReference type="Gene3D" id="3.50.50.60">
    <property type="entry name" value="FAD/NAD(P)-binding domain"/>
    <property type="match status" value="1"/>
</dbReference>
<protein>
    <submittedName>
        <fullName evidence="2">NAD(P)/FAD-dependent oxidoreductase</fullName>
    </submittedName>
</protein>
<gene>
    <name evidence="2" type="ORF">GON03_03365</name>
</gene>
<reference evidence="2 3" key="1">
    <citation type="submission" date="2019-12" db="EMBL/GenBank/DDBJ databases">
        <authorList>
            <person name="Huq M.A."/>
        </authorList>
    </citation>
    <scope>NUCLEOTIDE SEQUENCE [LARGE SCALE GENOMIC DNA]</scope>
    <source>
        <strain evidence="2 3">MAH-18</strain>
    </source>
</reference>
<dbReference type="PRINTS" id="PR00420">
    <property type="entry name" value="RNGMNOXGNASE"/>
</dbReference>
<dbReference type="AlphaFoldDB" id="A0A6L6XN81"/>
<feature type="domain" description="FAD-binding" evidence="1">
    <location>
        <begin position="5"/>
        <end position="346"/>
    </location>
</feature>
<proteinExistence type="predicted"/>
<dbReference type="Proteomes" id="UP000473525">
    <property type="component" value="Unassembled WGS sequence"/>
</dbReference>
<dbReference type="EMBL" id="WSEK01000004">
    <property type="protein sequence ID" value="MVQ48207.1"/>
    <property type="molecule type" value="Genomic_DNA"/>
</dbReference>
<sequence>MNGHDVVVVGARVGGASTAMLLARAGLRVALVDRGSYGSDTLSTHGLMRAGVLQLSRWGVLPGVVSAGTPPVRRTTFHYASQEPVQVSIRPSAGVEALYAPRRLVLDRLLVDAAARAGVDVLFGTTVTGLLRSGDGAVGGVVVSGPSGAAVTLPAAVTVGADGVRSIVAREAAAPLTRQGRHRGAILYQYRRDLPVTGYEWAYGDHAAAGLIPTNDGETCVFVETSPARMRQLRRAGADAAFSAVLAAAGPDLHDRVLSSETSSRLHGWAGLPGYLRRPWGPGWALVGDAGYYRDPITSHGITDALRDAELLARGLTSVLRDGTAYDEAMAGYETTRDRLAGAMLAATDDVAAFDWDVARAQGLLRRVSSAMSDEVDHLAALDDEPVDGGTPARRASSVRC</sequence>
<evidence type="ECO:0000313" key="3">
    <source>
        <dbReference type="Proteomes" id="UP000473525"/>
    </source>
</evidence>
<dbReference type="GO" id="GO:0071949">
    <property type="term" value="F:FAD binding"/>
    <property type="evidence" value="ECO:0007669"/>
    <property type="project" value="InterPro"/>
</dbReference>
<dbReference type="Pfam" id="PF01494">
    <property type="entry name" value="FAD_binding_3"/>
    <property type="match status" value="1"/>
</dbReference>
<evidence type="ECO:0000313" key="2">
    <source>
        <dbReference type="EMBL" id="MVQ48207.1"/>
    </source>
</evidence>
<dbReference type="PANTHER" id="PTHR42685">
    <property type="entry name" value="GERANYLGERANYL DIPHOSPHATE REDUCTASE"/>
    <property type="match status" value="1"/>
</dbReference>
<comment type="caution">
    <text evidence="2">The sequence shown here is derived from an EMBL/GenBank/DDBJ whole genome shotgun (WGS) entry which is preliminary data.</text>
</comment>
<dbReference type="InterPro" id="IPR036188">
    <property type="entry name" value="FAD/NAD-bd_sf"/>
</dbReference>
<keyword evidence="3" id="KW-1185">Reference proteome</keyword>
<dbReference type="RefSeq" id="WP_157340285.1">
    <property type="nucleotide sequence ID" value="NZ_WSEK01000004.1"/>
</dbReference>
<dbReference type="InterPro" id="IPR002938">
    <property type="entry name" value="FAD-bd"/>
</dbReference>